<dbReference type="EMBL" id="REGN01013398">
    <property type="protein sequence ID" value="RMZ93977.1"/>
    <property type="molecule type" value="Genomic_DNA"/>
</dbReference>
<evidence type="ECO:0000313" key="1">
    <source>
        <dbReference type="EMBL" id="RMZ93977.1"/>
    </source>
</evidence>
<accession>A0A3M7P5E0</accession>
<reference evidence="1 2" key="1">
    <citation type="journal article" date="2018" name="Sci. Rep.">
        <title>Genomic signatures of local adaptation to the degree of environmental predictability in rotifers.</title>
        <authorList>
            <person name="Franch-Gras L."/>
            <person name="Hahn C."/>
            <person name="Garcia-Roger E.M."/>
            <person name="Carmona M.J."/>
            <person name="Serra M."/>
            <person name="Gomez A."/>
        </authorList>
    </citation>
    <scope>NUCLEOTIDE SEQUENCE [LARGE SCALE GENOMIC DNA]</scope>
    <source>
        <strain evidence="1">HYR1</strain>
    </source>
</reference>
<evidence type="ECO:0000313" key="2">
    <source>
        <dbReference type="Proteomes" id="UP000276133"/>
    </source>
</evidence>
<protein>
    <submittedName>
        <fullName evidence="1">Uncharacterized protein</fullName>
    </submittedName>
</protein>
<feature type="non-terminal residue" evidence="1">
    <location>
        <position position="68"/>
    </location>
</feature>
<proteinExistence type="predicted"/>
<organism evidence="1 2">
    <name type="scientific">Brachionus plicatilis</name>
    <name type="common">Marine rotifer</name>
    <name type="synonym">Brachionus muelleri</name>
    <dbReference type="NCBI Taxonomy" id="10195"/>
    <lineage>
        <taxon>Eukaryota</taxon>
        <taxon>Metazoa</taxon>
        <taxon>Spiralia</taxon>
        <taxon>Gnathifera</taxon>
        <taxon>Rotifera</taxon>
        <taxon>Eurotatoria</taxon>
        <taxon>Monogononta</taxon>
        <taxon>Pseudotrocha</taxon>
        <taxon>Ploima</taxon>
        <taxon>Brachionidae</taxon>
        <taxon>Brachionus</taxon>
    </lineage>
</organism>
<comment type="caution">
    <text evidence="1">The sequence shown here is derived from an EMBL/GenBank/DDBJ whole genome shotgun (WGS) entry which is preliminary data.</text>
</comment>
<dbReference type="AlphaFoldDB" id="A0A3M7P5E0"/>
<keyword evidence="2" id="KW-1185">Reference proteome</keyword>
<gene>
    <name evidence="1" type="ORF">BpHYR1_012351</name>
</gene>
<feature type="non-terminal residue" evidence="1">
    <location>
        <position position="1"/>
    </location>
</feature>
<name>A0A3M7P5E0_BRAPC</name>
<dbReference type="Proteomes" id="UP000276133">
    <property type="component" value="Unassembled WGS sequence"/>
</dbReference>
<sequence>KHKYFDQKIHQLNKQKDFSVSSSEDFLVGFFFVADFLQEQSRKKRPISGTSIQIRLKDLILKIKLSIA</sequence>